<dbReference type="STRING" id="1220926.S2KC92"/>
<dbReference type="InParanoid" id="S2KC92"/>
<name>S2KC92_MUCC1</name>
<dbReference type="eggNOG" id="ENOG502QQ65">
    <property type="taxonomic scope" value="Eukaryota"/>
</dbReference>
<feature type="compositionally biased region" description="Low complexity" evidence="1">
    <location>
        <begin position="399"/>
        <end position="412"/>
    </location>
</feature>
<evidence type="ECO:0000313" key="2">
    <source>
        <dbReference type="EMBL" id="EPB89895.1"/>
    </source>
</evidence>
<feature type="compositionally biased region" description="Low complexity" evidence="1">
    <location>
        <begin position="22"/>
        <end position="40"/>
    </location>
</feature>
<reference evidence="3" key="1">
    <citation type="submission" date="2013-05" db="EMBL/GenBank/DDBJ databases">
        <title>The Genome sequence of Mucor circinelloides f. circinelloides 1006PhL.</title>
        <authorList>
            <consortium name="The Broad Institute Genomics Platform"/>
            <person name="Cuomo C."/>
            <person name="Earl A."/>
            <person name="Findley K."/>
            <person name="Lee S.C."/>
            <person name="Walker B."/>
            <person name="Young S."/>
            <person name="Zeng Q."/>
            <person name="Gargeya S."/>
            <person name="Fitzgerald M."/>
            <person name="Haas B."/>
            <person name="Abouelleil A."/>
            <person name="Allen A.W."/>
            <person name="Alvarado L."/>
            <person name="Arachchi H.M."/>
            <person name="Berlin A.M."/>
            <person name="Chapman S.B."/>
            <person name="Gainer-Dewar J."/>
            <person name="Goldberg J."/>
            <person name="Griggs A."/>
            <person name="Gujja S."/>
            <person name="Hansen M."/>
            <person name="Howarth C."/>
            <person name="Imamovic A."/>
            <person name="Ireland A."/>
            <person name="Larimer J."/>
            <person name="McCowan C."/>
            <person name="Murphy C."/>
            <person name="Pearson M."/>
            <person name="Poon T.W."/>
            <person name="Priest M."/>
            <person name="Roberts A."/>
            <person name="Saif S."/>
            <person name="Shea T."/>
            <person name="Sisk P."/>
            <person name="Sykes S."/>
            <person name="Wortman J."/>
            <person name="Nusbaum C."/>
            <person name="Birren B."/>
        </authorList>
    </citation>
    <scope>NUCLEOTIDE SEQUENCE [LARGE SCALE GENOMIC DNA]</scope>
    <source>
        <strain evidence="3">1006PhL</strain>
    </source>
</reference>
<feature type="region of interest" description="Disordered" evidence="1">
    <location>
        <begin position="372"/>
        <end position="820"/>
    </location>
</feature>
<gene>
    <name evidence="2" type="ORF">HMPREF1544_03278</name>
</gene>
<evidence type="ECO:0000256" key="1">
    <source>
        <dbReference type="SAM" id="MobiDB-lite"/>
    </source>
</evidence>
<dbReference type="Proteomes" id="UP000014254">
    <property type="component" value="Unassembled WGS sequence"/>
</dbReference>
<feature type="compositionally biased region" description="Low complexity" evidence="1">
    <location>
        <begin position="552"/>
        <end position="565"/>
    </location>
</feature>
<feature type="compositionally biased region" description="Polar residues" evidence="1">
    <location>
        <begin position="286"/>
        <end position="297"/>
    </location>
</feature>
<organism evidence="2 3">
    <name type="scientific">Mucor circinelloides f. circinelloides (strain 1006PhL)</name>
    <name type="common">Mucormycosis agent</name>
    <name type="synonym">Calyptromyces circinelloides</name>
    <dbReference type="NCBI Taxonomy" id="1220926"/>
    <lineage>
        <taxon>Eukaryota</taxon>
        <taxon>Fungi</taxon>
        <taxon>Fungi incertae sedis</taxon>
        <taxon>Mucoromycota</taxon>
        <taxon>Mucoromycotina</taxon>
        <taxon>Mucoromycetes</taxon>
        <taxon>Mucorales</taxon>
        <taxon>Mucorineae</taxon>
        <taxon>Mucoraceae</taxon>
        <taxon>Mucor</taxon>
    </lineage>
</organism>
<feature type="compositionally biased region" description="Basic and acidic residues" evidence="1">
    <location>
        <begin position="676"/>
        <end position="715"/>
    </location>
</feature>
<feature type="compositionally biased region" description="Basic and acidic residues" evidence="1">
    <location>
        <begin position="649"/>
        <end position="661"/>
    </location>
</feature>
<accession>S2KC92</accession>
<evidence type="ECO:0000313" key="3">
    <source>
        <dbReference type="Proteomes" id="UP000014254"/>
    </source>
</evidence>
<dbReference type="EMBL" id="KE123928">
    <property type="protein sequence ID" value="EPB89895.1"/>
    <property type="molecule type" value="Genomic_DNA"/>
</dbReference>
<feature type="compositionally biased region" description="Basic and acidic residues" evidence="1">
    <location>
        <begin position="568"/>
        <end position="595"/>
    </location>
</feature>
<dbReference type="VEuPathDB" id="FungiDB:HMPREF1544_03278"/>
<feature type="compositionally biased region" description="Low complexity" evidence="1">
    <location>
        <begin position="271"/>
        <end position="285"/>
    </location>
</feature>
<dbReference type="OMA" id="NIEHRTI"/>
<proteinExistence type="predicted"/>
<keyword evidence="3" id="KW-1185">Reference proteome</keyword>
<feature type="compositionally biased region" description="Basic and acidic residues" evidence="1">
    <location>
        <begin position="1"/>
        <end position="13"/>
    </location>
</feature>
<feature type="compositionally biased region" description="Low complexity" evidence="1">
    <location>
        <begin position="173"/>
        <end position="192"/>
    </location>
</feature>
<feature type="compositionally biased region" description="Basic residues" evidence="1">
    <location>
        <begin position="596"/>
        <end position="607"/>
    </location>
</feature>
<feature type="region of interest" description="Disordered" evidence="1">
    <location>
        <begin position="165"/>
        <end position="298"/>
    </location>
</feature>
<feature type="compositionally biased region" description="Polar residues" evidence="1">
    <location>
        <begin position="664"/>
        <end position="675"/>
    </location>
</feature>
<feature type="region of interest" description="Disordered" evidence="1">
    <location>
        <begin position="1"/>
        <end position="54"/>
    </location>
</feature>
<protein>
    <submittedName>
        <fullName evidence="2">Uncharacterized protein</fullName>
    </submittedName>
</protein>
<dbReference type="AlphaFoldDB" id="S2KC92"/>
<feature type="compositionally biased region" description="Polar residues" evidence="1">
    <location>
        <begin position="535"/>
        <end position="551"/>
    </location>
</feature>
<feature type="compositionally biased region" description="Polar residues" evidence="1">
    <location>
        <begin position="232"/>
        <end position="263"/>
    </location>
</feature>
<feature type="compositionally biased region" description="Low complexity" evidence="1">
    <location>
        <begin position="770"/>
        <end position="820"/>
    </location>
</feature>
<feature type="compositionally biased region" description="Low complexity" evidence="1">
    <location>
        <begin position="753"/>
        <end position="762"/>
    </location>
</feature>
<sequence length="1077" mass="119289">MATKEDRYPKEYKPFPNDKPISSSQGSNNSSSHGAGSSSGRQQPDFRDALKSTISRHMKGFRATNVITYKRFRDKSTWQRPGEFAELVATDDEDAFTADPKEAWPIMQDMNIDIPVRDLTKQHRVVDRNWTVPVSNKKFKQPEPVYPQSTGVKLRNVEDIMNDYSKKAPPQATTNAPSLSLSASSNANKSLTPTTNSIPRVADKSQRPLQLIPDRIKGVLQNLTDTRRKPISTASTPSKSHGNTLSSNTPRKSSALKSSTISPQDPKIKKQSTPSTTTATTAKSANAQSRPRVSSKTIPMEKVTQIENIPDLMEARKYLIGHDEVEFRSLSSLQEMPKNAQVEERPQLFFRLYPKPDENDMPKGLKQHIASVNNIKIKKERAASVSSTKKNQTKKPTHSKSTTTTTTTITTSLPLEPSTKSAGETNIEKKSQSDPSQAPIRTSATKSKKPTNIKEEEEEATTIKSSEKQAYTSSVSAEFLRSTKIPKRSNSINKSSISSHDMELEEGETISPSPSPIRAKSRSSHTDVDDESSGTDRSAASGSTSRKLSTISAMASTPVSTTSTTSKRRGEEKSSREREKDRDRHRDESISSSRRERNHRRKSRSRSRSPVSKSHRSESKSRRSSPPPPSARRQTSSESSHRRRSPAARPERESSRSEKESVLASITTANVNASTRSEKETVRSNRESSRPEKESTSSISRAERSDREKDSSGRDAKRKSFHDASESKSSTSEPPTKRLSTTKTNKDEKSSYTNTNTTPTATIEKDTKYTSNSNPVSNSSSSTSKNAKKSVTSVASTPKSVSTPNAATTTTTTQSSNTTVTAANVPEKIISATAPNAETPEQLKIFTIMFKQLAHANKRRGDSQKDPVIGIIDHFHALCDYMLNFYFIDKVNTNVPFKQASVAWKSLFPFSDSLLLKLQANHLHELYGLCVRLVALIRYYIYSRMESATRPLLTKHLSGSGSQDSNYTDRTCIEMTEGLLREHEKAEKCYKESEKYMTFGKVASQFPGTFKDVCIDGNILAGITLGGEAGVSVGPMFPFTPYSPLHHAAIVSKCILNEYVTKNNLSYSPITKPEEFM</sequence>
<feature type="compositionally biased region" description="Polar residues" evidence="1">
    <location>
        <begin position="433"/>
        <end position="445"/>
    </location>
</feature>
<dbReference type="OrthoDB" id="2275777at2759"/>
<feature type="compositionally biased region" description="Low complexity" evidence="1">
    <location>
        <begin position="489"/>
        <end position="499"/>
    </location>
</feature>